<feature type="transmembrane region" description="Helical" evidence="6">
    <location>
        <begin position="446"/>
        <end position="468"/>
    </location>
</feature>
<dbReference type="GeneID" id="37012989"/>
<dbReference type="Pfam" id="PF07690">
    <property type="entry name" value="MFS_1"/>
    <property type="match status" value="1"/>
</dbReference>
<evidence type="ECO:0000256" key="5">
    <source>
        <dbReference type="SAM" id="MobiDB-lite"/>
    </source>
</evidence>
<evidence type="ECO:0000256" key="1">
    <source>
        <dbReference type="ARBA" id="ARBA00004141"/>
    </source>
</evidence>
<feature type="compositionally biased region" description="Basic and acidic residues" evidence="5">
    <location>
        <begin position="534"/>
        <end position="558"/>
    </location>
</feature>
<feature type="transmembrane region" description="Helical" evidence="6">
    <location>
        <begin position="155"/>
        <end position="176"/>
    </location>
</feature>
<feature type="compositionally biased region" description="Low complexity" evidence="5">
    <location>
        <begin position="594"/>
        <end position="615"/>
    </location>
</feature>
<dbReference type="GO" id="GO:0022857">
    <property type="term" value="F:transmembrane transporter activity"/>
    <property type="evidence" value="ECO:0007669"/>
    <property type="project" value="InterPro"/>
</dbReference>
<dbReference type="RefSeq" id="XP_025350670.1">
    <property type="nucleotide sequence ID" value="XM_025491255.1"/>
</dbReference>
<feature type="compositionally biased region" description="Basic and acidic residues" evidence="5">
    <location>
        <begin position="574"/>
        <end position="587"/>
    </location>
</feature>
<reference evidence="8 9" key="1">
    <citation type="journal article" date="2018" name="Mol. Biol. Evol.">
        <title>Broad Genomic Sampling Reveals a Smut Pathogenic Ancestry of the Fungal Clade Ustilaginomycotina.</title>
        <authorList>
            <person name="Kijpornyongpan T."/>
            <person name="Mondo S.J."/>
            <person name="Barry K."/>
            <person name="Sandor L."/>
            <person name="Lee J."/>
            <person name="Lipzen A."/>
            <person name="Pangilinan J."/>
            <person name="LaButti K."/>
            <person name="Hainaut M."/>
            <person name="Henrissat B."/>
            <person name="Grigoriev I.V."/>
            <person name="Spatafora J.W."/>
            <person name="Aime M.C."/>
        </authorList>
    </citation>
    <scope>NUCLEOTIDE SEQUENCE [LARGE SCALE GENOMIC DNA]</scope>
    <source>
        <strain evidence="8 9">MCA 4718</strain>
    </source>
</reference>
<evidence type="ECO:0000313" key="8">
    <source>
        <dbReference type="EMBL" id="PWN23510.1"/>
    </source>
</evidence>
<feature type="transmembrane region" description="Helical" evidence="6">
    <location>
        <begin position="415"/>
        <end position="439"/>
    </location>
</feature>
<keyword evidence="4 6" id="KW-0472">Membrane</keyword>
<feature type="transmembrane region" description="Helical" evidence="6">
    <location>
        <begin position="114"/>
        <end position="134"/>
    </location>
</feature>
<dbReference type="Gene3D" id="1.20.1250.20">
    <property type="entry name" value="MFS general substrate transporter like domains"/>
    <property type="match status" value="1"/>
</dbReference>
<name>A0A316UE73_9BASI</name>
<evidence type="ECO:0000256" key="4">
    <source>
        <dbReference type="ARBA" id="ARBA00023136"/>
    </source>
</evidence>
<dbReference type="InterPro" id="IPR011701">
    <property type="entry name" value="MFS"/>
</dbReference>
<evidence type="ECO:0000313" key="9">
    <source>
        <dbReference type="Proteomes" id="UP000245942"/>
    </source>
</evidence>
<dbReference type="GO" id="GO:0005886">
    <property type="term" value="C:plasma membrane"/>
    <property type="evidence" value="ECO:0007669"/>
    <property type="project" value="TreeGrafter"/>
</dbReference>
<feature type="transmembrane region" description="Helical" evidence="6">
    <location>
        <begin position="233"/>
        <end position="253"/>
    </location>
</feature>
<evidence type="ECO:0000259" key="7">
    <source>
        <dbReference type="PROSITE" id="PS50850"/>
    </source>
</evidence>
<dbReference type="SUPFAM" id="SSF103473">
    <property type="entry name" value="MFS general substrate transporter"/>
    <property type="match status" value="1"/>
</dbReference>
<evidence type="ECO:0000256" key="6">
    <source>
        <dbReference type="SAM" id="Phobius"/>
    </source>
</evidence>
<feature type="transmembrane region" description="Helical" evidence="6">
    <location>
        <begin position="390"/>
        <end position="409"/>
    </location>
</feature>
<dbReference type="Proteomes" id="UP000245942">
    <property type="component" value="Unassembled WGS sequence"/>
</dbReference>
<dbReference type="EMBL" id="KZ819321">
    <property type="protein sequence ID" value="PWN23510.1"/>
    <property type="molecule type" value="Genomic_DNA"/>
</dbReference>
<proteinExistence type="predicted"/>
<comment type="subcellular location">
    <subcellularLocation>
        <location evidence="1">Membrane</location>
        <topology evidence="1">Multi-pass membrane protein</topology>
    </subcellularLocation>
</comment>
<feature type="transmembrane region" description="Helical" evidence="6">
    <location>
        <begin position="488"/>
        <end position="509"/>
    </location>
</feature>
<dbReference type="InterPro" id="IPR020846">
    <property type="entry name" value="MFS_dom"/>
</dbReference>
<evidence type="ECO:0000256" key="2">
    <source>
        <dbReference type="ARBA" id="ARBA00022692"/>
    </source>
</evidence>
<gene>
    <name evidence="8" type="ORF">BCV69DRAFT_279439</name>
</gene>
<accession>A0A316UE73</accession>
<dbReference type="AlphaFoldDB" id="A0A316UE73"/>
<dbReference type="InterPro" id="IPR036259">
    <property type="entry name" value="MFS_trans_sf"/>
</dbReference>
<keyword evidence="3 6" id="KW-1133">Transmembrane helix</keyword>
<dbReference type="PANTHER" id="PTHR23502">
    <property type="entry name" value="MAJOR FACILITATOR SUPERFAMILY"/>
    <property type="match status" value="1"/>
</dbReference>
<keyword evidence="2 6" id="KW-0812">Transmembrane</keyword>
<feature type="transmembrane region" description="Helical" evidence="6">
    <location>
        <begin position="347"/>
        <end position="369"/>
    </location>
</feature>
<dbReference type="PANTHER" id="PTHR23502:SF184">
    <property type="entry name" value="MAJOR FACILITATOR SUPERFAMILY (MFS) PROFILE DOMAIN-CONTAINING PROTEIN"/>
    <property type="match status" value="1"/>
</dbReference>
<evidence type="ECO:0000256" key="3">
    <source>
        <dbReference type="ARBA" id="ARBA00022989"/>
    </source>
</evidence>
<feature type="transmembrane region" description="Helical" evidence="6">
    <location>
        <begin position="309"/>
        <end position="335"/>
    </location>
</feature>
<protein>
    <submittedName>
        <fullName evidence="8">Putative mfs-multidrug-resistance transporter</fullName>
    </submittedName>
</protein>
<dbReference type="STRING" id="1684307.A0A316UE73"/>
<feature type="transmembrane region" description="Helical" evidence="6">
    <location>
        <begin position="77"/>
        <end position="94"/>
    </location>
</feature>
<dbReference type="CDD" id="cd17323">
    <property type="entry name" value="MFS_Tpo1_MDR_like"/>
    <property type="match status" value="1"/>
</dbReference>
<dbReference type="OrthoDB" id="9986881at2759"/>
<organism evidence="8 9">
    <name type="scientific">Pseudomicrostroma glucosiphilum</name>
    <dbReference type="NCBI Taxonomy" id="1684307"/>
    <lineage>
        <taxon>Eukaryota</taxon>
        <taxon>Fungi</taxon>
        <taxon>Dikarya</taxon>
        <taxon>Basidiomycota</taxon>
        <taxon>Ustilaginomycotina</taxon>
        <taxon>Exobasidiomycetes</taxon>
        <taxon>Microstromatales</taxon>
        <taxon>Microstromatales incertae sedis</taxon>
        <taxon>Pseudomicrostroma</taxon>
    </lineage>
</organism>
<feature type="domain" description="Major facilitator superfamily (MFS) profile" evidence="7">
    <location>
        <begin position="79"/>
        <end position="517"/>
    </location>
</feature>
<feature type="region of interest" description="Disordered" evidence="5">
    <location>
        <begin position="534"/>
        <end position="615"/>
    </location>
</feature>
<keyword evidence="9" id="KW-1185">Reference proteome</keyword>
<sequence length="615" mass="65645">MSSATDVNAQHDGASSTADWNKYTNRSYPWQRAVTPFHRLVEHEYDGKGTEESPYLVHWLPHDDPENPMTWGEYSRWGLAIFVSVSTLAVALASSAYSGAVDSIGAELGGSEEVLILGVSMFVLGFAIGPLFWAPLSEMFGRRNLFLMSYTMMTLWQAVSVASPNIGALIVFRFLAGAFGSSPLTNAGGTIADCFKADERGLAMAVFASAPFLGPSLGPITGGFLGESAGWKWVIGFLAIFSGTILIIGFFLMSETYAPVLLRARAKKLSKATGKHYLSALDVGKDTSLKAQFAVALSRPWQLLVREPIVLVLSIYIAIVYGILYSFFAAFPLVFQTLRGWSPGLGGLAFLGVLVGMLTGIGYIVVYENPRYVRETAKANGKMLPPEQRLGPSMIGSVLLVIGLAIFTGTNGPSVHWIAPIIAGAPFGAGMVLVFLSVMNYLIDAYLLYAASVLAANSVIRSVFGAAFPLFTNYMYQPVGCPLATCGVHVGAGIALALAVLCVPAPFVFNKYGPTIRSKCKFAAEAAALMDKMNREAEQEGEGHDEKNKEKSGEKAPRDEEEAVETDRTAASSPHRERSHGSGRDSESDAATMGEEGSSGISGKKNNKAGAADAA</sequence>
<dbReference type="FunFam" id="1.20.1250.20:FF:000011">
    <property type="entry name" value="MFS multidrug transporter, putative"/>
    <property type="match status" value="1"/>
</dbReference>
<dbReference type="PROSITE" id="PS50850">
    <property type="entry name" value="MFS"/>
    <property type="match status" value="1"/>
</dbReference>